<evidence type="ECO:0000313" key="2">
    <source>
        <dbReference type="EMBL" id="CAK9052838.1"/>
    </source>
</evidence>
<comment type="caution">
    <text evidence="2">The sequence shown here is derived from an EMBL/GenBank/DDBJ whole genome shotgun (WGS) entry which is preliminary data.</text>
</comment>
<dbReference type="EMBL" id="CAXAMN010018668">
    <property type="protein sequence ID" value="CAK9052838.1"/>
    <property type="molecule type" value="Genomic_DNA"/>
</dbReference>
<keyword evidence="3" id="KW-1185">Reference proteome</keyword>
<protein>
    <recommendedName>
        <fullName evidence="4">SGF29 C-terminal domain-containing protein</fullName>
    </recommendedName>
</protein>
<sequence>MKAEKALPPGRQVEYYSQTSSRWRPALVLGFDRSSGTYQLDIHPAADPRKVRPVAENAGDTLEDKNSDQARFVTGDLVEYFSSSYQLWIPAQVVGWDSQRSAYILNVQPVAPPHKVRNPPLPPKSVEIPMALKDDRSESDGSRRRVALG</sequence>
<dbReference type="Proteomes" id="UP001642484">
    <property type="component" value="Unassembled WGS sequence"/>
</dbReference>
<evidence type="ECO:0008006" key="4">
    <source>
        <dbReference type="Google" id="ProtNLM"/>
    </source>
</evidence>
<organism evidence="2 3">
    <name type="scientific">Durusdinium trenchii</name>
    <dbReference type="NCBI Taxonomy" id="1381693"/>
    <lineage>
        <taxon>Eukaryota</taxon>
        <taxon>Sar</taxon>
        <taxon>Alveolata</taxon>
        <taxon>Dinophyceae</taxon>
        <taxon>Suessiales</taxon>
        <taxon>Symbiodiniaceae</taxon>
        <taxon>Durusdinium</taxon>
    </lineage>
</organism>
<reference evidence="2 3" key="1">
    <citation type="submission" date="2024-02" db="EMBL/GenBank/DDBJ databases">
        <authorList>
            <person name="Chen Y."/>
            <person name="Shah S."/>
            <person name="Dougan E. K."/>
            <person name="Thang M."/>
            <person name="Chan C."/>
        </authorList>
    </citation>
    <scope>NUCLEOTIDE SEQUENCE [LARGE SCALE GENOMIC DNA]</scope>
</reference>
<proteinExistence type="predicted"/>
<gene>
    <name evidence="2" type="ORF">CCMP2556_LOCUS26621</name>
</gene>
<evidence type="ECO:0000313" key="3">
    <source>
        <dbReference type="Proteomes" id="UP001642484"/>
    </source>
</evidence>
<accession>A0ABP0MNQ0</accession>
<feature type="compositionally biased region" description="Basic and acidic residues" evidence="1">
    <location>
        <begin position="132"/>
        <end position="143"/>
    </location>
</feature>
<feature type="region of interest" description="Disordered" evidence="1">
    <location>
        <begin position="115"/>
        <end position="149"/>
    </location>
</feature>
<name>A0ABP0MNQ0_9DINO</name>
<evidence type="ECO:0000256" key="1">
    <source>
        <dbReference type="SAM" id="MobiDB-lite"/>
    </source>
</evidence>